<dbReference type="AlphaFoldDB" id="A0A540K4Z6"/>
<keyword evidence="3 8" id="KW-0732">Signal</keyword>
<feature type="domain" description="Wall-associated receptor kinase galacturonan-binding" evidence="9">
    <location>
        <begin position="31"/>
        <end position="91"/>
    </location>
</feature>
<evidence type="ECO:0000313" key="12">
    <source>
        <dbReference type="Proteomes" id="UP000315295"/>
    </source>
</evidence>
<dbReference type="EC" id="2.7.11.1" evidence="2"/>
<dbReference type="InterPro" id="IPR025287">
    <property type="entry name" value="WAK_GUB"/>
</dbReference>
<dbReference type="PANTHER" id="PTHR33355">
    <property type="entry name" value="WALL-ASSOCIATED RECEPTOR KINASE CARBOXY-TERMINAL PROTEIN-RELATED"/>
    <property type="match status" value="1"/>
</dbReference>
<evidence type="ECO:0000259" key="10">
    <source>
        <dbReference type="Pfam" id="PF14380"/>
    </source>
</evidence>
<dbReference type="Proteomes" id="UP000315295">
    <property type="component" value="Unassembled WGS sequence"/>
</dbReference>
<comment type="catalytic activity">
    <reaction evidence="6">
        <text>L-seryl-[protein] + ATP = O-phospho-L-seryl-[protein] + ADP + H(+)</text>
        <dbReference type="Rhea" id="RHEA:17989"/>
        <dbReference type="Rhea" id="RHEA-COMP:9863"/>
        <dbReference type="Rhea" id="RHEA-COMP:11604"/>
        <dbReference type="ChEBI" id="CHEBI:15378"/>
        <dbReference type="ChEBI" id="CHEBI:29999"/>
        <dbReference type="ChEBI" id="CHEBI:30616"/>
        <dbReference type="ChEBI" id="CHEBI:83421"/>
        <dbReference type="ChEBI" id="CHEBI:456216"/>
        <dbReference type="EC" id="2.7.11.1"/>
    </reaction>
</comment>
<comment type="caution">
    <text evidence="11">The sequence shown here is derived from an EMBL/GenBank/DDBJ whole genome shotgun (WGS) entry which is preliminary data.</text>
</comment>
<keyword evidence="12" id="KW-1185">Reference proteome</keyword>
<dbReference type="InterPro" id="IPR032872">
    <property type="entry name" value="WAK_assoc_C"/>
</dbReference>
<feature type="transmembrane region" description="Helical" evidence="7">
    <location>
        <begin position="293"/>
        <end position="313"/>
    </location>
</feature>
<keyword evidence="4" id="KW-0325">Glycoprotein</keyword>
<dbReference type="GO" id="GO:0016020">
    <property type="term" value="C:membrane"/>
    <property type="evidence" value="ECO:0007669"/>
    <property type="project" value="UniProtKB-SubCell"/>
</dbReference>
<dbReference type="EMBL" id="VIEB01004133">
    <property type="protein sequence ID" value="TQD69280.1"/>
    <property type="molecule type" value="Genomic_DNA"/>
</dbReference>
<evidence type="ECO:0000256" key="6">
    <source>
        <dbReference type="ARBA" id="ARBA00048679"/>
    </source>
</evidence>
<keyword evidence="7" id="KW-0812">Transmembrane</keyword>
<evidence type="ECO:0000256" key="1">
    <source>
        <dbReference type="ARBA" id="ARBA00004167"/>
    </source>
</evidence>
<feature type="chain" id="PRO_5021935563" description="non-specific serine/threonine protein kinase" evidence="8">
    <location>
        <begin position="29"/>
        <end position="321"/>
    </location>
</feature>
<reference evidence="11 12" key="1">
    <citation type="journal article" date="2019" name="G3 (Bethesda)">
        <title>Sequencing of a Wild Apple (Malus baccata) Genome Unravels the Differences Between Cultivated and Wild Apple Species Regarding Disease Resistance and Cold Tolerance.</title>
        <authorList>
            <person name="Chen X."/>
        </authorList>
    </citation>
    <scope>NUCLEOTIDE SEQUENCE [LARGE SCALE GENOMIC DNA]</scope>
    <source>
        <strain evidence="12">cv. Shandingzi</strain>
        <tissue evidence="11">Leaves</tissue>
    </source>
</reference>
<evidence type="ECO:0000313" key="11">
    <source>
        <dbReference type="EMBL" id="TQD69280.1"/>
    </source>
</evidence>
<evidence type="ECO:0000256" key="8">
    <source>
        <dbReference type="SAM" id="SignalP"/>
    </source>
</evidence>
<gene>
    <name evidence="11" type="ORF">C1H46_045187</name>
</gene>
<sequence length="321" mass="35971">MKFSSPSTQTLSITFLSIFLLQLTFISSQTCQRSCGELPLKFPFGSDPGCGDPRFNPHVSCSQGNPIFTTHTGSYPITNIDYTNKVMYITDPSMSTCSCKQQSKGFALDWDAPFDFQDDNVFALLDCSLSTSPIFQQNSLYTDKKNSSKISLCDNQGAPICSYLYSCQAISTINLPTSTCCVYTPVDLGPAFEMDLEKLQCSSYSGFYSFNERESDPNSWKYGIALKYKFSVNNEYPSSCANCERSNGVCGYYGNYNSFICNCPSGINTTNDCFFGASYNYGSRPRSWQIGTYSIYPFTLLWFHFSIFLFTFWDGTESTLV</sequence>
<organism evidence="11 12">
    <name type="scientific">Malus baccata</name>
    <name type="common">Siberian crab apple</name>
    <name type="synonym">Pyrus baccata</name>
    <dbReference type="NCBI Taxonomy" id="106549"/>
    <lineage>
        <taxon>Eukaryota</taxon>
        <taxon>Viridiplantae</taxon>
        <taxon>Streptophyta</taxon>
        <taxon>Embryophyta</taxon>
        <taxon>Tracheophyta</taxon>
        <taxon>Spermatophyta</taxon>
        <taxon>Magnoliopsida</taxon>
        <taxon>eudicotyledons</taxon>
        <taxon>Gunneridae</taxon>
        <taxon>Pentapetalae</taxon>
        <taxon>rosids</taxon>
        <taxon>fabids</taxon>
        <taxon>Rosales</taxon>
        <taxon>Rosaceae</taxon>
        <taxon>Amygdaloideae</taxon>
        <taxon>Maleae</taxon>
        <taxon>Malus</taxon>
    </lineage>
</organism>
<keyword evidence="7" id="KW-1133">Transmembrane helix</keyword>
<protein>
    <recommendedName>
        <fullName evidence="2">non-specific serine/threonine protein kinase</fullName>
        <ecNumber evidence="2">2.7.11.1</ecNumber>
    </recommendedName>
</protein>
<feature type="domain" description="Wall-associated receptor kinase C-terminal" evidence="10">
    <location>
        <begin position="212"/>
        <end position="265"/>
    </location>
</feature>
<evidence type="ECO:0000256" key="4">
    <source>
        <dbReference type="ARBA" id="ARBA00023180"/>
    </source>
</evidence>
<name>A0A540K4Z6_MALBA</name>
<comment type="subcellular location">
    <subcellularLocation>
        <location evidence="1">Membrane</location>
        <topology evidence="1">Single-pass membrane protein</topology>
    </subcellularLocation>
</comment>
<dbReference type="PANTHER" id="PTHR33355:SF10">
    <property type="entry name" value="EGF-LIKE DOMAIN-CONTAINING PROTEIN"/>
    <property type="match status" value="1"/>
</dbReference>
<proteinExistence type="predicted"/>
<evidence type="ECO:0000256" key="5">
    <source>
        <dbReference type="ARBA" id="ARBA00047899"/>
    </source>
</evidence>
<evidence type="ECO:0000256" key="2">
    <source>
        <dbReference type="ARBA" id="ARBA00012513"/>
    </source>
</evidence>
<evidence type="ECO:0000256" key="3">
    <source>
        <dbReference type="ARBA" id="ARBA00022729"/>
    </source>
</evidence>
<dbReference type="GO" id="GO:0030247">
    <property type="term" value="F:polysaccharide binding"/>
    <property type="evidence" value="ECO:0007669"/>
    <property type="project" value="InterPro"/>
</dbReference>
<evidence type="ECO:0000256" key="7">
    <source>
        <dbReference type="SAM" id="Phobius"/>
    </source>
</evidence>
<dbReference type="Pfam" id="PF14380">
    <property type="entry name" value="WAK_assoc"/>
    <property type="match status" value="1"/>
</dbReference>
<comment type="catalytic activity">
    <reaction evidence="5">
        <text>L-threonyl-[protein] + ATP = O-phospho-L-threonyl-[protein] + ADP + H(+)</text>
        <dbReference type="Rhea" id="RHEA:46608"/>
        <dbReference type="Rhea" id="RHEA-COMP:11060"/>
        <dbReference type="Rhea" id="RHEA-COMP:11605"/>
        <dbReference type="ChEBI" id="CHEBI:15378"/>
        <dbReference type="ChEBI" id="CHEBI:30013"/>
        <dbReference type="ChEBI" id="CHEBI:30616"/>
        <dbReference type="ChEBI" id="CHEBI:61977"/>
        <dbReference type="ChEBI" id="CHEBI:456216"/>
        <dbReference type="EC" id="2.7.11.1"/>
    </reaction>
</comment>
<feature type="signal peptide" evidence="8">
    <location>
        <begin position="1"/>
        <end position="28"/>
    </location>
</feature>
<evidence type="ECO:0000259" key="9">
    <source>
        <dbReference type="Pfam" id="PF13947"/>
    </source>
</evidence>
<keyword evidence="7" id="KW-0472">Membrane</keyword>
<dbReference type="STRING" id="106549.A0A540K4Z6"/>
<dbReference type="GO" id="GO:0004674">
    <property type="term" value="F:protein serine/threonine kinase activity"/>
    <property type="evidence" value="ECO:0007669"/>
    <property type="project" value="UniProtKB-EC"/>
</dbReference>
<accession>A0A540K4Z6</accession>
<dbReference type="Pfam" id="PF13947">
    <property type="entry name" value="GUB_WAK_bind"/>
    <property type="match status" value="1"/>
</dbReference>